<evidence type="ECO:0000313" key="2">
    <source>
        <dbReference type="EMBL" id="EKV57274.1"/>
    </source>
</evidence>
<evidence type="ECO:0000256" key="1">
    <source>
        <dbReference type="SAM" id="SignalP"/>
    </source>
</evidence>
<gene>
    <name evidence="2" type="ORF">A966_05333</name>
</gene>
<dbReference type="STRING" id="1289135.A966_05333"/>
<reference evidence="2 3" key="1">
    <citation type="submission" date="2012-07" db="EMBL/GenBank/DDBJ databases">
        <title>Genome sequence of Brachyspira sp. 30446, isolated from a pig with mucohaemorrhagic colitis.</title>
        <authorList>
            <person name="Rubin J.E."/>
            <person name="Fernando C."/>
            <person name="Harding J.C.S."/>
            <person name="Hill J.E."/>
        </authorList>
    </citation>
    <scope>NUCLEOTIDE SEQUENCE [LARGE SCALE GENOMIC DNA]</scope>
    <source>
        <strain evidence="2 3">30446</strain>
    </source>
</reference>
<organism evidence="2 3">
    <name type="scientific">Brachyspira hampsonii 30446</name>
    <dbReference type="NCBI Taxonomy" id="1289135"/>
    <lineage>
        <taxon>Bacteria</taxon>
        <taxon>Pseudomonadati</taxon>
        <taxon>Spirochaetota</taxon>
        <taxon>Spirochaetia</taxon>
        <taxon>Brachyspirales</taxon>
        <taxon>Brachyspiraceae</taxon>
        <taxon>Brachyspira</taxon>
    </lineage>
</organism>
<feature type="chain" id="PRO_5015397090" evidence="1">
    <location>
        <begin position="24"/>
        <end position="290"/>
    </location>
</feature>
<dbReference type="AlphaFoldDB" id="A0A2U4FCS4"/>
<protein>
    <submittedName>
        <fullName evidence="2">Uncharacterized protein</fullName>
    </submittedName>
</protein>
<feature type="signal peptide" evidence="1">
    <location>
        <begin position="1"/>
        <end position="23"/>
    </location>
</feature>
<name>A0A2U4FCS4_9SPIR</name>
<dbReference type="Proteomes" id="UP000011663">
    <property type="component" value="Unassembled WGS sequence"/>
</dbReference>
<dbReference type="EMBL" id="ALNZ01000022">
    <property type="protein sequence ID" value="EKV57274.1"/>
    <property type="molecule type" value="Genomic_DNA"/>
</dbReference>
<sequence>MIKKIILFLLSINLLWAFPPSEAYFSELLSDDGKVTKNTLKAYNVESGGIVYFDGEITLTGVLERADNEDMGDNYTALRFYPDNNVNLPFLYASSEMYLENQGASKYGDSWDFSGVEFDRLEFGVLLENIEVKLPEPLNKRFLGVAAVRAEVTIRNYRFYGEGEASREAYGDIVGFKALGDVETEYFSKDNYNDGNVYYNELQYNSKDDYVNIRDKANGKIIGKILKNDMIYNGGVLLSINGAGIDYMNYENFEKNWYEVFYLPPVVGNGKNAIHGFVHGSQVKLENGGY</sequence>
<comment type="caution">
    <text evidence="2">The sequence shown here is derived from an EMBL/GenBank/DDBJ whole genome shotgun (WGS) entry which is preliminary data.</text>
</comment>
<proteinExistence type="predicted"/>
<evidence type="ECO:0000313" key="3">
    <source>
        <dbReference type="Proteomes" id="UP000011663"/>
    </source>
</evidence>
<accession>A0A2U4FCS4</accession>
<keyword evidence="1" id="KW-0732">Signal</keyword>